<dbReference type="Pfam" id="PF17733">
    <property type="entry name" value="KPWE_dom"/>
    <property type="match status" value="1"/>
</dbReference>
<evidence type="ECO:0000259" key="1">
    <source>
        <dbReference type="Pfam" id="PF17733"/>
    </source>
</evidence>
<protein>
    <submittedName>
        <fullName evidence="3">Uncharacterized protein</fullName>
    </submittedName>
</protein>
<evidence type="ECO:0000313" key="3">
    <source>
        <dbReference type="EMBL" id="PHH53931.1"/>
    </source>
</evidence>
<name>A0A2C5X9E3_9PEZI</name>
<keyword evidence="4" id="KW-1185">Reference proteome</keyword>
<sequence>MNKTQDAITDKPTAGDDVFIAFDSYPWNQDPRFAALVKSMASRGMPMTTGPAMLVARTAFATKFLGLAVDKEAYTAWARGKGPEHDIVDQRLAQGFAMVGGDDGDNQHQKAGTGTGTIATATAAINTLDWQAAAPKLAAVVDKSSESAGDPNDMGNGQPPAKFAELLRFMQEGTPIPGVRTIPSTVERSANIKPFGARTVPRKPWEHDDPQKVLVGSDATLTSVDTEFPSLEAENPKA</sequence>
<dbReference type="AlphaFoldDB" id="A0A2C5X9E3"/>
<comment type="caution">
    <text evidence="3">The sequence shown here is derived from an EMBL/GenBank/DDBJ whole genome shotgun (WGS) entry which is preliminary data.</text>
</comment>
<dbReference type="OrthoDB" id="9936937at2759"/>
<dbReference type="Proteomes" id="UP000222788">
    <property type="component" value="Unassembled WGS sequence"/>
</dbReference>
<dbReference type="InterPro" id="IPR040554">
    <property type="entry name" value="KPWE_PEX14_dom"/>
</dbReference>
<evidence type="ECO:0000313" key="4">
    <source>
        <dbReference type="Proteomes" id="UP000222788"/>
    </source>
</evidence>
<dbReference type="EMBL" id="APWK03000034">
    <property type="protein sequence ID" value="PHH53931.1"/>
    <property type="molecule type" value="Genomic_DNA"/>
</dbReference>
<evidence type="ECO:0000259" key="2">
    <source>
        <dbReference type="Pfam" id="PF25871"/>
    </source>
</evidence>
<dbReference type="STRING" id="1035309.A0A2C5X9E3"/>
<dbReference type="Pfam" id="PF25871">
    <property type="entry name" value="HTH_76"/>
    <property type="match status" value="1"/>
</dbReference>
<reference evidence="3 4" key="2">
    <citation type="journal article" date="2013" name="IMA Fungus">
        <title>IMA Genome-F 1: Ceratocystis fimbriata: Draft nuclear genome sequence for the plant pathogen, Ceratocystis fimbriata.</title>
        <authorList>
            <person name="Wilken P.M."/>
            <person name="Steenkamp E.T."/>
            <person name="Wingfield M.J."/>
            <person name="de Beer Z.W."/>
            <person name="Wingfield B.D."/>
        </authorList>
    </citation>
    <scope>NUCLEOTIDE SEQUENCE [LARGE SCALE GENOMIC DNA]</scope>
    <source>
        <strain evidence="3 4">CBS 114723</strain>
    </source>
</reference>
<dbReference type="InterPro" id="IPR058841">
    <property type="entry name" value="HTH_76"/>
</dbReference>
<proteinExistence type="predicted"/>
<accession>A0A2C5X9E3</accession>
<dbReference type="PANTHER" id="PTHR36855:SF1">
    <property type="entry name" value="PEROXISOME MEMBRANE ANCHOR PROTEIN PEX14P N-TERMINAL DOMAIN-CONTAINING PROTEIN"/>
    <property type="match status" value="1"/>
</dbReference>
<reference evidence="3 4" key="1">
    <citation type="journal article" date="2013" name="Fungal Biol.">
        <title>Analysis of microsatellite markers in the genome of the plant pathogen Ceratocystis fimbriata.</title>
        <authorList>
            <person name="Simpson M.C."/>
            <person name="Wilken P.M."/>
            <person name="Coetzee M.P."/>
            <person name="Wingfield M.J."/>
            <person name="Wingfield B.D."/>
        </authorList>
    </citation>
    <scope>NUCLEOTIDE SEQUENCE [LARGE SCALE GENOMIC DNA]</scope>
    <source>
        <strain evidence="3 4">CBS 114723</strain>
    </source>
</reference>
<feature type="domain" description="Peroxisomal membrane protein PEX14-like KPWE" evidence="1">
    <location>
        <begin position="159"/>
        <end position="207"/>
    </location>
</feature>
<organism evidence="3 4">
    <name type="scientific">Ceratocystis fimbriata CBS 114723</name>
    <dbReference type="NCBI Taxonomy" id="1035309"/>
    <lineage>
        <taxon>Eukaryota</taxon>
        <taxon>Fungi</taxon>
        <taxon>Dikarya</taxon>
        <taxon>Ascomycota</taxon>
        <taxon>Pezizomycotina</taxon>
        <taxon>Sordariomycetes</taxon>
        <taxon>Hypocreomycetidae</taxon>
        <taxon>Microascales</taxon>
        <taxon>Ceratocystidaceae</taxon>
        <taxon>Ceratocystis</taxon>
    </lineage>
</organism>
<feature type="domain" description="PEX14-like helix-turn-helix" evidence="2">
    <location>
        <begin position="16"/>
        <end position="80"/>
    </location>
</feature>
<dbReference type="PANTHER" id="PTHR36855">
    <property type="entry name" value="CHROMOSOME 10, WHOLE GENOME SHOTGUN SEQUENCE"/>
    <property type="match status" value="1"/>
</dbReference>
<gene>
    <name evidence="3" type="ORF">CFIMG_003011RA</name>
</gene>